<evidence type="ECO:0000313" key="2">
    <source>
        <dbReference type="Proteomes" id="UP000054018"/>
    </source>
</evidence>
<protein>
    <submittedName>
        <fullName evidence="1">Uncharacterized protein</fullName>
    </submittedName>
</protein>
<evidence type="ECO:0000313" key="1">
    <source>
        <dbReference type="EMBL" id="KIK26736.1"/>
    </source>
</evidence>
<dbReference type="Proteomes" id="UP000054018">
    <property type="component" value="Unassembled WGS sequence"/>
</dbReference>
<keyword evidence="2" id="KW-1185">Reference proteome</keyword>
<gene>
    <name evidence="1" type="ORF">PISMIDRAFT_245633</name>
</gene>
<dbReference type="AlphaFoldDB" id="A0A0C9ZBS7"/>
<proteinExistence type="predicted"/>
<organism evidence="1 2">
    <name type="scientific">Pisolithus microcarpus 441</name>
    <dbReference type="NCBI Taxonomy" id="765257"/>
    <lineage>
        <taxon>Eukaryota</taxon>
        <taxon>Fungi</taxon>
        <taxon>Dikarya</taxon>
        <taxon>Basidiomycota</taxon>
        <taxon>Agaricomycotina</taxon>
        <taxon>Agaricomycetes</taxon>
        <taxon>Agaricomycetidae</taxon>
        <taxon>Boletales</taxon>
        <taxon>Sclerodermatineae</taxon>
        <taxon>Pisolithaceae</taxon>
        <taxon>Pisolithus</taxon>
    </lineage>
</organism>
<sequence length="127" mass="14402">MFLHAQVPTLSVCQACCEVVELSGGDMIVKLSLFARPFILYDSPIRRQVFQDQIIKGITGSADNIRGCVRIIATNLQSVACCYDNATSVSVRFYTSFLLHAIILYRADEEFESKRTYFELNSVRQQH</sequence>
<dbReference type="HOGENOM" id="CLU_1971382_0_0_1"/>
<name>A0A0C9ZBS7_9AGAM</name>
<dbReference type="EMBL" id="KN833700">
    <property type="protein sequence ID" value="KIK26736.1"/>
    <property type="molecule type" value="Genomic_DNA"/>
</dbReference>
<accession>A0A0C9ZBS7</accession>
<reference evidence="1 2" key="1">
    <citation type="submission" date="2014-04" db="EMBL/GenBank/DDBJ databases">
        <authorList>
            <consortium name="DOE Joint Genome Institute"/>
            <person name="Kuo A."/>
            <person name="Kohler A."/>
            <person name="Costa M.D."/>
            <person name="Nagy L.G."/>
            <person name="Floudas D."/>
            <person name="Copeland A."/>
            <person name="Barry K.W."/>
            <person name="Cichocki N."/>
            <person name="Veneault-Fourrey C."/>
            <person name="LaButti K."/>
            <person name="Lindquist E.A."/>
            <person name="Lipzen A."/>
            <person name="Lundell T."/>
            <person name="Morin E."/>
            <person name="Murat C."/>
            <person name="Sun H."/>
            <person name="Tunlid A."/>
            <person name="Henrissat B."/>
            <person name="Grigoriev I.V."/>
            <person name="Hibbett D.S."/>
            <person name="Martin F."/>
            <person name="Nordberg H.P."/>
            <person name="Cantor M.N."/>
            <person name="Hua S.X."/>
        </authorList>
    </citation>
    <scope>NUCLEOTIDE SEQUENCE [LARGE SCALE GENOMIC DNA]</scope>
    <source>
        <strain evidence="1 2">441</strain>
    </source>
</reference>
<reference evidence="2" key="2">
    <citation type="submission" date="2015-01" db="EMBL/GenBank/DDBJ databases">
        <title>Evolutionary Origins and Diversification of the Mycorrhizal Mutualists.</title>
        <authorList>
            <consortium name="DOE Joint Genome Institute"/>
            <consortium name="Mycorrhizal Genomics Consortium"/>
            <person name="Kohler A."/>
            <person name="Kuo A."/>
            <person name="Nagy L.G."/>
            <person name="Floudas D."/>
            <person name="Copeland A."/>
            <person name="Barry K.W."/>
            <person name="Cichocki N."/>
            <person name="Veneault-Fourrey C."/>
            <person name="LaButti K."/>
            <person name="Lindquist E.A."/>
            <person name="Lipzen A."/>
            <person name="Lundell T."/>
            <person name="Morin E."/>
            <person name="Murat C."/>
            <person name="Riley R."/>
            <person name="Ohm R."/>
            <person name="Sun H."/>
            <person name="Tunlid A."/>
            <person name="Henrissat B."/>
            <person name="Grigoriev I.V."/>
            <person name="Hibbett D.S."/>
            <person name="Martin F."/>
        </authorList>
    </citation>
    <scope>NUCLEOTIDE SEQUENCE [LARGE SCALE GENOMIC DNA]</scope>
    <source>
        <strain evidence="2">441</strain>
    </source>
</reference>